<evidence type="ECO:0000256" key="1">
    <source>
        <dbReference type="ARBA" id="ARBA00022729"/>
    </source>
</evidence>
<dbReference type="Proteomes" id="UP001215598">
    <property type="component" value="Unassembled WGS sequence"/>
</dbReference>
<dbReference type="SMART" id="SM00737">
    <property type="entry name" value="ML"/>
    <property type="match status" value="1"/>
</dbReference>
<dbReference type="Gene3D" id="2.70.220.10">
    <property type="entry name" value="Ganglioside GM2 activator"/>
    <property type="match status" value="1"/>
</dbReference>
<dbReference type="EMBL" id="JARKIB010000001">
    <property type="protein sequence ID" value="KAJ7786418.1"/>
    <property type="molecule type" value="Genomic_DNA"/>
</dbReference>
<evidence type="ECO:0000256" key="2">
    <source>
        <dbReference type="SAM" id="SignalP"/>
    </source>
</evidence>
<comment type="caution">
    <text evidence="4">The sequence shown here is derived from an EMBL/GenBank/DDBJ whole genome shotgun (WGS) entry which is preliminary data.</text>
</comment>
<dbReference type="Pfam" id="PF02221">
    <property type="entry name" value="E1_DerP2_DerF2"/>
    <property type="match status" value="1"/>
</dbReference>
<name>A0AAD7P399_9AGAR</name>
<dbReference type="AlphaFoldDB" id="A0AAD7P399"/>
<accession>A0AAD7P399</accession>
<keyword evidence="5" id="KW-1185">Reference proteome</keyword>
<reference evidence="4" key="1">
    <citation type="submission" date="2023-03" db="EMBL/GenBank/DDBJ databases">
        <title>Massive genome expansion in bonnet fungi (Mycena s.s.) driven by repeated elements and novel gene families across ecological guilds.</title>
        <authorList>
            <consortium name="Lawrence Berkeley National Laboratory"/>
            <person name="Harder C.B."/>
            <person name="Miyauchi S."/>
            <person name="Viragh M."/>
            <person name="Kuo A."/>
            <person name="Thoen E."/>
            <person name="Andreopoulos B."/>
            <person name="Lu D."/>
            <person name="Skrede I."/>
            <person name="Drula E."/>
            <person name="Henrissat B."/>
            <person name="Morin E."/>
            <person name="Kohler A."/>
            <person name="Barry K."/>
            <person name="LaButti K."/>
            <person name="Morin E."/>
            <person name="Salamov A."/>
            <person name="Lipzen A."/>
            <person name="Mereny Z."/>
            <person name="Hegedus B."/>
            <person name="Baldrian P."/>
            <person name="Stursova M."/>
            <person name="Weitz H."/>
            <person name="Taylor A."/>
            <person name="Grigoriev I.V."/>
            <person name="Nagy L.G."/>
            <person name="Martin F."/>
            <person name="Kauserud H."/>
        </authorList>
    </citation>
    <scope>NUCLEOTIDE SEQUENCE</scope>
    <source>
        <strain evidence="4">CBHHK182m</strain>
    </source>
</reference>
<evidence type="ECO:0000313" key="4">
    <source>
        <dbReference type="EMBL" id="KAJ7786418.1"/>
    </source>
</evidence>
<sequence length="149" mass="16332">MSRLSTIFLLLSLSFFSVILQVHAAGWEYTDCGSPSNPIQIDSIELLPDPPLPGQDLTVKVKALVTDTIEEGASANVVLLQKTFDVCEEARNVNASVSCPQTIALPKEIPKAKFVVLVRGFTVAEEDMLCLDLKIDFMKSLSEIFNSPF</sequence>
<feature type="chain" id="PRO_5041922144" description="MD-2-related lipid-recognition domain-containing protein" evidence="2">
    <location>
        <begin position="25"/>
        <end position="149"/>
    </location>
</feature>
<keyword evidence="1 2" id="KW-0732">Signal</keyword>
<dbReference type="InterPro" id="IPR036846">
    <property type="entry name" value="GM2-AP_sf"/>
</dbReference>
<evidence type="ECO:0000313" key="5">
    <source>
        <dbReference type="Proteomes" id="UP001215598"/>
    </source>
</evidence>
<feature type="signal peptide" evidence="2">
    <location>
        <begin position="1"/>
        <end position="24"/>
    </location>
</feature>
<feature type="domain" description="MD-2-related lipid-recognition" evidence="3">
    <location>
        <begin position="29"/>
        <end position="135"/>
    </location>
</feature>
<evidence type="ECO:0000259" key="3">
    <source>
        <dbReference type="SMART" id="SM00737"/>
    </source>
</evidence>
<dbReference type="SUPFAM" id="SSF63707">
    <property type="entry name" value="Ganglioside M2 (gm2) activator"/>
    <property type="match status" value="1"/>
</dbReference>
<organism evidence="4 5">
    <name type="scientific">Mycena metata</name>
    <dbReference type="NCBI Taxonomy" id="1033252"/>
    <lineage>
        <taxon>Eukaryota</taxon>
        <taxon>Fungi</taxon>
        <taxon>Dikarya</taxon>
        <taxon>Basidiomycota</taxon>
        <taxon>Agaricomycotina</taxon>
        <taxon>Agaricomycetes</taxon>
        <taxon>Agaricomycetidae</taxon>
        <taxon>Agaricales</taxon>
        <taxon>Marasmiineae</taxon>
        <taxon>Mycenaceae</taxon>
        <taxon>Mycena</taxon>
    </lineage>
</organism>
<dbReference type="InterPro" id="IPR003172">
    <property type="entry name" value="ML_dom"/>
</dbReference>
<proteinExistence type="predicted"/>
<gene>
    <name evidence="4" type="ORF">B0H16DRAFT_1490400</name>
</gene>
<protein>
    <recommendedName>
        <fullName evidence="3">MD-2-related lipid-recognition domain-containing protein</fullName>
    </recommendedName>
</protein>